<accession>Q0BXC8</accession>
<dbReference type="NCBIfam" id="NF033577">
    <property type="entry name" value="transpos_IS481"/>
    <property type="match status" value="1"/>
</dbReference>
<evidence type="ECO:0000313" key="3">
    <source>
        <dbReference type="Proteomes" id="UP000001959"/>
    </source>
</evidence>
<dbReference type="eggNOG" id="COG2963">
    <property type="taxonomic scope" value="Bacteria"/>
</dbReference>
<dbReference type="EMBL" id="CP000158">
    <property type="protein sequence ID" value="ABI76887.1"/>
    <property type="molecule type" value="Genomic_DNA"/>
</dbReference>
<dbReference type="InterPro" id="IPR001584">
    <property type="entry name" value="Integrase_cat-core"/>
</dbReference>
<dbReference type="FunFam" id="3.30.420.10:FF:000220">
    <property type="entry name" value="ISDet2, transposase orfB"/>
    <property type="match status" value="1"/>
</dbReference>
<keyword evidence="3" id="KW-1185">Reference proteome</keyword>
<dbReference type="PROSITE" id="PS50994">
    <property type="entry name" value="INTEGRASE"/>
    <property type="match status" value="1"/>
</dbReference>
<feature type="domain" description="Integrase catalytic" evidence="1">
    <location>
        <begin position="139"/>
        <end position="305"/>
    </location>
</feature>
<protein>
    <submittedName>
        <fullName evidence="2">ISHne2, transposase</fullName>
    </submittedName>
</protein>
<name>Q0BXC8_HYPNA</name>
<dbReference type="InterPro" id="IPR036388">
    <property type="entry name" value="WH-like_DNA-bd_sf"/>
</dbReference>
<dbReference type="GO" id="GO:0015074">
    <property type="term" value="P:DNA integration"/>
    <property type="evidence" value="ECO:0007669"/>
    <property type="project" value="InterPro"/>
</dbReference>
<dbReference type="InterPro" id="IPR036397">
    <property type="entry name" value="RNaseH_sf"/>
</dbReference>
<dbReference type="HOGENOM" id="CLU_027402_15_3_5"/>
<evidence type="ECO:0000313" key="2">
    <source>
        <dbReference type="EMBL" id="ABI76887.1"/>
    </source>
</evidence>
<dbReference type="Gene3D" id="1.10.10.10">
    <property type="entry name" value="Winged helix-like DNA-binding domain superfamily/Winged helix DNA-binding domain"/>
    <property type="match status" value="1"/>
</dbReference>
<evidence type="ECO:0000259" key="1">
    <source>
        <dbReference type="PROSITE" id="PS50994"/>
    </source>
</evidence>
<sequence length="391" mass="43941">MGWRQTDPMNERVEFIAAWLKGEDSVTELSVRFDISRKTAYKWIERYKAAGPAGLYDVSRAPLCPAGGTPPELASRVVTLRRAHPAWGPRKLKARLEMDDPGVAWPAASTIGDILKREGLVSPRRFRRRAAPMTTPFAQAHAPNDVWCMDFKGWWRTGDGQRCEPFTVSDALSRYLLVCQPVARTGYDTVWPVLAKAFRDHGLPRAIRSDNGPPFGSVAAGGLSRLAVNFVKMGIFPERITPGKPQENGRHERLHLTLKREAADPVSRTLRAQAARLVRFRKSYNHERPHEALGQKPPAAVYVPSPRVWDGKLRAPDYPGATETRAVRHAGTIRWRGAEPFISEVLIGERVGLFRTGEDQYDVYFGPILLGHIDPKKRMNRIKPGRPRNIP</sequence>
<dbReference type="RefSeq" id="WP_011648161.1">
    <property type="nucleotide sequence ID" value="NC_008358.1"/>
</dbReference>
<dbReference type="Pfam" id="PF13683">
    <property type="entry name" value="rve_3"/>
    <property type="match status" value="1"/>
</dbReference>
<dbReference type="Pfam" id="PF13565">
    <property type="entry name" value="HTH_32"/>
    <property type="match status" value="1"/>
</dbReference>
<organism evidence="2 3">
    <name type="scientific">Hyphomonas neptunium (strain ATCC 15444)</name>
    <dbReference type="NCBI Taxonomy" id="228405"/>
    <lineage>
        <taxon>Bacteria</taxon>
        <taxon>Pseudomonadati</taxon>
        <taxon>Pseudomonadota</taxon>
        <taxon>Alphaproteobacteria</taxon>
        <taxon>Hyphomonadales</taxon>
        <taxon>Hyphomonadaceae</taxon>
        <taxon>Hyphomonas</taxon>
    </lineage>
</organism>
<proteinExistence type="predicted"/>
<dbReference type="eggNOG" id="COG2801">
    <property type="taxonomic scope" value="Bacteria"/>
</dbReference>
<dbReference type="PANTHER" id="PTHR47515">
    <property type="entry name" value="LOW CALCIUM RESPONSE LOCUS PROTEIN T"/>
    <property type="match status" value="1"/>
</dbReference>
<dbReference type="InterPro" id="IPR047656">
    <property type="entry name" value="IS481-like_transpos"/>
</dbReference>
<dbReference type="PANTHER" id="PTHR47515:SF2">
    <property type="entry name" value="INTEGRASE CORE DOMAIN PROTEIN"/>
    <property type="match status" value="1"/>
</dbReference>
<dbReference type="SUPFAM" id="SSF46689">
    <property type="entry name" value="Homeodomain-like"/>
    <property type="match status" value="1"/>
</dbReference>
<dbReference type="AlphaFoldDB" id="Q0BXC8"/>
<dbReference type="GO" id="GO:0003676">
    <property type="term" value="F:nucleic acid binding"/>
    <property type="evidence" value="ECO:0007669"/>
    <property type="project" value="InterPro"/>
</dbReference>
<dbReference type="KEGG" id="hne:HNE_3190"/>
<dbReference type="InterPro" id="IPR009057">
    <property type="entry name" value="Homeodomain-like_sf"/>
</dbReference>
<dbReference type="Gene3D" id="3.30.420.10">
    <property type="entry name" value="Ribonuclease H-like superfamily/Ribonuclease H"/>
    <property type="match status" value="1"/>
</dbReference>
<dbReference type="Proteomes" id="UP000001959">
    <property type="component" value="Chromosome"/>
</dbReference>
<dbReference type="InterPro" id="IPR012337">
    <property type="entry name" value="RNaseH-like_sf"/>
</dbReference>
<reference evidence="2 3" key="1">
    <citation type="journal article" date="2006" name="J. Bacteriol.">
        <title>Comparative genomic evidence for a close relationship between the dimorphic prosthecate bacteria Hyphomonas neptunium and Caulobacter crescentus.</title>
        <authorList>
            <person name="Badger J.H."/>
            <person name="Hoover T.R."/>
            <person name="Brun Y.V."/>
            <person name="Weiner R.M."/>
            <person name="Laub M.T."/>
            <person name="Alexandre G."/>
            <person name="Mrazek J."/>
            <person name="Ren Q."/>
            <person name="Paulsen I.T."/>
            <person name="Nelson K.E."/>
            <person name="Khouri H.M."/>
            <person name="Radune D."/>
            <person name="Sosa J."/>
            <person name="Dodson R.J."/>
            <person name="Sullivan S.A."/>
            <person name="Rosovitz M.J."/>
            <person name="Madupu R."/>
            <person name="Brinkac L.M."/>
            <person name="Durkin A.S."/>
            <person name="Daugherty S.C."/>
            <person name="Kothari S.P."/>
            <person name="Giglio M.G."/>
            <person name="Zhou L."/>
            <person name="Haft D.H."/>
            <person name="Selengut J.D."/>
            <person name="Davidsen T.M."/>
            <person name="Yang Q."/>
            <person name="Zafar N."/>
            <person name="Ward N.L."/>
        </authorList>
    </citation>
    <scope>NUCLEOTIDE SEQUENCE [LARGE SCALE GENOMIC DNA]</scope>
    <source>
        <strain evidence="2 3">ATCC 15444</strain>
    </source>
</reference>
<dbReference type="SUPFAM" id="SSF53098">
    <property type="entry name" value="Ribonuclease H-like"/>
    <property type="match status" value="1"/>
</dbReference>
<gene>
    <name evidence="2" type="ordered locus">HNE_3190</name>
</gene>
<dbReference type="STRING" id="228405.HNE_3190"/>